<dbReference type="Proteomes" id="UP001259982">
    <property type="component" value="Unassembled WGS sequence"/>
</dbReference>
<dbReference type="PANTHER" id="PTHR30560">
    <property type="entry name" value="TRIGGER FACTOR CHAPERONE AND PEPTIDYL-PROLYL CIS/TRANS ISOMERASE"/>
    <property type="match status" value="1"/>
</dbReference>
<evidence type="ECO:0000313" key="16">
    <source>
        <dbReference type="Proteomes" id="UP001259982"/>
    </source>
</evidence>
<evidence type="ECO:0000256" key="7">
    <source>
        <dbReference type="ARBA" id="ARBA00023186"/>
    </source>
</evidence>
<dbReference type="PROSITE" id="PS50059">
    <property type="entry name" value="FKBP_PPIASE"/>
    <property type="match status" value="1"/>
</dbReference>
<dbReference type="SUPFAM" id="SSF54534">
    <property type="entry name" value="FKBP-like"/>
    <property type="match status" value="1"/>
</dbReference>
<evidence type="ECO:0000256" key="1">
    <source>
        <dbReference type="ARBA" id="ARBA00000971"/>
    </source>
</evidence>
<dbReference type="RefSeq" id="WP_311658951.1">
    <property type="nucleotide sequence ID" value="NZ_JAVRHY010000007.1"/>
</dbReference>
<keyword evidence="6 11" id="KW-0697">Rotamase</keyword>
<dbReference type="Pfam" id="PF05698">
    <property type="entry name" value="Trigger_C"/>
    <property type="match status" value="1"/>
</dbReference>
<protein>
    <recommendedName>
        <fullName evidence="4 11">Trigger factor</fullName>
        <shortName evidence="11">TF</shortName>
        <ecNumber evidence="3 11">5.2.1.8</ecNumber>
    </recommendedName>
    <alternativeName>
        <fullName evidence="10 11">PPIase</fullName>
    </alternativeName>
</protein>
<keyword evidence="9 11" id="KW-0131">Cell cycle</keyword>
<evidence type="ECO:0000256" key="5">
    <source>
        <dbReference type="ARBA" id="ARBA00022618"/>
    </source>
</evidence>
<evidence type="ECO:0000256" key="12">
    <source>
        <dbReference type="PROSITE-ProRule" id="PRU00277"/>
    </source>
</evidence>
<proteinExistence type="inferred from homology"/>
<evidence type="ECO:0000259" key="14">
    <source>
        <dbReference type="PROSITE" id="PS50059"/>
    </source>
</evidence>
<keyword evidence="11" id="KW-0963">Cytoplasm</keyword>
<dbReference type="InterPro" id="IPR001179">
    <property type="entry name" value="PPIase_FKBP_dom"/>
</dbReference>
<dbReference type="InterPro" id="IPR008880">
    <property type="entry name" value="Trigger_fac_C"/>
</dbReference>
<comment type="function">
    <text evidence="11">Involved in protein export. Acts as a chaperone by maintaining the newly synthesized protein in an open conformation. Functions as a peptidyl-prolyl cis-trans isomerase.</text>
</comment>
<dbReference type="InterPro" id="IPR046357">
    <property type="entry name" value="PPIase_dom_sf"/>
</dbReference>
<dbReference type="InterPro" id="IPR027304">
    <property type="entry name" value="Trigger_fact/SurA_dom_sf"/>
</dbReference>
<keyword evidence="7 11" id="KW-0143">Chaperone</keyword>
<accession>A0ABU3B8H2</accession>
<comment type="caution">
    <text evidence="15">The sequence shown here is derived from an EMBL/GenBank/DDBJ whole genome shotgun (WGS) entry which is preliminary data.</text>
</comment>
<evidence type="ECO:0000256" key="3">
    <source>
        <dbReference type="ARBA" id="ARBA00013194"/>
    </source>
</evidence>
<keyword evidence="5 11" id="KW-0132">Cell division</keyword>
<evidence type="ECO:0000256" key="6">
    <source>
        <dbReference type="ARBA" id="ARBA00023110"/>
    </source>
</evidence>
<dbReference type="Pfam" id="PF00254">
    <property type="entry name" value="FKBP_C"/>
    <property type="match status" value="1"/>
</dbReference>
<dbReference type="NCBIfam" id="TIGR00115">
    <property type="entry name" value="tig"/>
    <property type="match status" value="1"/>
</dbReference>
<keyword evidence="8 11" id="KW-0413">Isomerase</keyword>
<evidence type="ECO:0000256" key="4">
    <source>
        <dbReference type="ARBA" id="ARBA00016902"/>
    </source>
</evidence>
<name>A0ABU3B8H2_9GAMM</name>
<dbReference type="Gene3D" id="3.10.50.40">
    <property type="match status" value="1"/>
</dbReference>
<dbReference type="PIRSF" id="PIRSF003095">
    <property type="entry name" value="Trigger_factor"/>
    <property type="match status" value="1"/>
</dbReference>
<evidence type="ECO:0000256" key="8">
    <source>
        <dbReference type="ARBA" id="ARBA00023235"/>
    </source>
</evidence>
<dbReference type="InterPro" id="IPR005215">
    <property type="entry name" value="Trig_fac"/>
</dbReference>
<sequence>MEVSVESAEGLQRRIRVQIPSDRVEQAVDEKVRRVGQHAKVPGFRPGKIPLKFLHQRYGESARHEVTSEIIQSAYPEALAQVDLKPAGQPRVELADQAEGQGLTFTAEFDVYPEIELQGLDKLSVTRPTVEISDADIDKTIEQVRDQHKTFEPVERESLDGDQVTVDYVGRIDGETFEGGSGEDIEVTLGEGRFLPDLERALVGRKAGETFEVPVSFPEDYGAEDLAGKTAEFSVELKQVTEPRRPELDDEFLAKLGIEEGGEAALREKVRESLRQQADDAIAKSVKTQVMNGLLEANPIDVPGSMVSEEMERMRQEAVSRMPPQMQENPEQLREMIPDDMLSDDAKRRVSLGLLLAEVIKVKELELDNTRVDAKLEEIAAQYGEAEQVKQYYRSQPQMMQGIQAMVMEEQVVDDLIQQATVAEEASSLDALMNPDNAGGAGA</sequence>
<dbReference type="InterPro" id="IPR037041">
    <property type="entry name" value="Trigger_fac_C_sf"/>
</dbReference>
<evidence type="ECO:0000256" key="10">
    <source>
        <dbReference type="ARBA" id="ARBA00029986"/>
    </source>
</evidence>
<dbReference type="Gene3D" id="3.30.70.1050">
    <property type="entry name" value="Trigger factor ribosome-binding domain"/>
    <property type="match status" value="1"/>
</dbReference>
<dbReference type="InterPro" id="IPR008881">
    <property type="entry name" value="Trigger_fac_ribosome-bd_bac"/>
</dbReference>
<dbReference type="SUPFAM" id="SSF102735">
    <property type="entry name" value="Trigger factor ribosome-binding domain"/>
    <property type="match status" value="1"/>
</dbReference>
<dbReference type="PANTHER" id="PTHR30560:SF3">
    <property type="entry name" value="TRIGGER FACTOR-LIKE PROTEIN TIG, CHLOROPLASTIC"/>
    <property type="match status" value="1"/>
</dbReference>
<organism evidence="15 16">
    <name type="scientific">Spectribacter acetivorans</name>
    <dbReference type="NCBI Taxonomy" id="3075603"/>
    <lineage>
        <taxon>Bacteria</taxon>
        <taxon>Pseudomonadati</taxon>
        <taxon>Pseudomonadota</taxon>
        <taxon>Gammaproteobacteria</taxon>
        <taxon>Salinisphaerales</taxon>
        <taxon>Salinisphaeraceae</taxon>
        <taxon>Spectribacter</taxon>
    </lineage>
</organism>
<evidence type="ECO:0000256" key="2">
    <source>
        <dbReference type="ARBA" id="ARBA00005464"/>
    </source>
</evidence>
<evidence type="ECO:0000256" key="11">
    <source>
        <dbReference type="HAMAP-Rule" id="MF_00303"/>
    </source>
</evidence>
<dbReference type="Pfam" id="PF05697">
    <property type="entry name" value="Trigger_N"/>
    <property type="match status" value="1"/>
</dbReference>
<comment type="domain">
    <text evidence="11">Consists of 3 domains; the N-terminus binds the ribosome, the middle domain has PPIase activity, while the C-terminus has intrinsic chaperone activity on its own.</text>
</comment>
<dbReference type="GO" id="GO:0003755">
    <property type="term" value="F:peptidyl-prolyl cis-trans isomerase activity"/>
    <property type="evidence" value="ECO:0007669"/>
    <property type="project" value="UniProtKB-EC"/>
</dbReference>
<comment type="similarity">
    <text evidence="2 11 13">Belongs to the FKBP-type PPIase family. Tig subfamily.</text>
</comment>
<dbReference type="EC" id="5.2.1.8" evidence="3 11"/>
<dbReference type="SUPFAM" id="SSF109998">
    <property type="entry name" value="Triger factor/SurA peptide-binding domain-like"/>
    <property type="match status" value="1"/>
</dbReference>
<evidence type="ECO:0000313" key="15">
    <source>
        <dbReference type="EMBL" id="MDT0618759.1"/>
    </source>
</evidence>
<feature type="domain" description="PPIase FKBP-type" evidence="14">
    <location>
        <begin position="161"/>
        <end position="243"/>
    </location>
</feature>
<dbReference type="HAMAP" id="MF_00303">
    <property type="entry name" value="Trigger_factor_Tig"/>
    <property type="match status" value="1"/>
</dbReference>
<dbReference type="Gene3D" id="1.10.3120.10">
    <property type="entry name" value="Trigger factor, C-terminal domain"/>
    <property type="match status" value="1"/>
</dbReference>
<comment type="catalytic activity">
    <reaction evidence="1 11 12">
        <text>[protein]-peptidylproline (omega=180) = [protein]-peptidylproline (omega=0)</text>
        <dbReference type="Rhea" id="RHEA:16237"/>
        <dbReference type="Rhea" id="RHEA-COMP:10747"/>
        <dbReference type="Rhea" id="RHEA-COMP:10748"/>
        <dbReference type="ChEBI" id="CHEBI:83833"/>
        <dbReference type="ChEBI" id="CHEBI:83834"/>
        <dbReference type="EC" id="5.2.1.8"/>
    </reaction>
</comment>
<comment type="subcellular location">
    <subcellularLocation>
        <location evidence="11">Cytoplasm</location>
    </subcellularLocation>
    <text evidence="11">About half TF is bound to the ribosome near the polypeptide exit tunnel while the other half is free in the cytoplasm.</text>
</comment>
<gene>
    <name evidence="11 15" type="primary">tig</name>
    <name evidence="15" type="ORF">RM531_09750</name>
</gene>
<keyword evidence="16" id="KW-1185">Reference proteome</keyword>
<evidence type="ECO:0000256" key="13">
    <source>
        <dbReference type="RuleBase" id="RU003914"/>
    </source>
</evidence>
<evidence type="ECO:0000256" key="9">
    <source>
        <dbReference type="ARBA" id="ARBA00023306"/>
    </source>
</evidence>
<dbReference type="EMBL" id="JAVRHY010000007">
    <property type="protein sequence ID" value="MDT0618759.1"/>
    <property type="molecule type" value="Genomic_DNA"/>
</dbReference>
<reference evidence="15 16" key="1">
    <citation type="submission" date="2023-09" db="EMBL/GenBank/DDBJ databases">
        <authorList>
            <person name="Rey-Velasco X."/>
        </authorList>
    </citation>
    <scope>NUCLEOTIDE SEQUENCE [LARGE SCALE GENOMIC DNA]</scope>
    <source>
        <strain evidence="15 16">P385</strain>
    </source>
</reference>
<dbReference type="InterPro" id="IPR036611">
    <property type="entry name" value="Trigger_fac_ribosome-bd_sf"/>
</dbReference>